<keyword evidence="2" id="KW-1185">Reference proteome</keyword>
<organism evidence="1 2">
    <name type="scientific">Eumeta variegata</name>
    <name type="common">Bagworm moth</name>
    <name type="synonym">Eumeta japonica</name>
    <dbReference type="NCBI Taxonomy" id="151549"/>
    <lineage>
        <taxon>Eukaryota</taxon>
        <taxon>Metazoa</taxon>
        <taxon>Ecdysozoa</taxon>
        <taxon>Arthropoda</taxon>
        <taxon>Hexapoda</taxon>
        <taxon>Insecta</taxon>
        <taxon>Pterygota</taxon>
        <taxon>Neoptera</taxon>
        <taxon>Endopterygota</taxon>
        <taxon>Lepidoptera</taxon>
        <taxon>Glossata</taxon>
        <taxon>Ditrysia</taxon>
        <taxon>Tineoidea</taxon>
        <taxon>Psychidae</taxon>
        <taxon>Oiketicinae</taxon>
        <taxon>Eumeta</taxon>
    </lineage>
</organism>
<gene>
    <name evidence="1" type="ORF">EVAR_48991_1</name>
</gene>
<reference evidence="1 2" key="1">
    <citation type="journal article" date="2019" name="Commun. Biol.">
        <title>The bagworm genome reveals a unique fibroin gene that provides high tensile strength.</title>
        <authorList>
            <person name="Kono N."/>
            <person name="Nakamura H."/>
            <person name="Ohtoshi R."/>
            <person name="Tomita M."/>
            <person name="Numata K."/>
            <person name="Arakawa K."/>
        </authorList>
    </citation>
    <scope>NUCLEOTIDE SEQUENCE [LARGE SCALE GENOMIC DNA]</scope>
</reference>
<evidence type="ECO:0000313" key="2">
    <source>
        <dbReference type="Proteomes" id="UP000299102"/>
    </source>
</evidence>
<name>A0A4C1Z063_EUMVA</name>
<evidence type="ECO:0000313" key="1">
    <source>
        <dbReference type="EMBL" id="GBP80910.1"/>
    </source>
</evidence>
<dbReference type="AlphaFoldDB" id="A0A4C1Z063"/>
<sequence>MLEKACADLQITLTDGEKCDISGQELVEELLKELFSEYRGLQSVLDAVALNAAWVARAEPDLLRHFTGQR</sequence>
<proteinExistence type="predicted"/>
<dbReference type="Proteomes" id="UP000299102">
    <property type="component" value="Unassembled WGS sequence"/>
</dbReference>
<comment type="caution">
    <text evidence="1">The sequence shown here is derived from an EMBL/GenBank/DDBJ whole genome shotgun (WGS) entry which is preliminary data.</text>
</comment>
<dbReference type="EMBL" id="BGZK01001488">
    <property type="protein sequence ID" value="GBP80910.1"/>
    <property type="molecule type" value="Genomic_DNA"/>
</dbReference>
<protein>
    <submittedName>
        <fullName evidence="1">Uncharacterized protein</fullName>
    </submittedName>
</protein>
<accession>A0A4C1Z063</accession>